<dbReference type="PANTHER" id="PTHR34988">
    <property type="entry name" value="PROTEIN, PUTATIVE-RELATED"/>
    <property type="match status" value="1"/>
</dbReference>
<evidence type="ECO:0000313" key="3">
    <source>
        <dbReference type="Proteomes" id="UP000253606"/>
    </source>
</evidence>
<dbReference type="OrthoDB" id="9798999at2"/>
<keyword evidence="3" id="KW-1185">Reference proteome</keyword>
<dbReference type="Gene3D" id="3.30.1330.80">
    <property type="entry name" value="Hypothetical protein, similar to alpha- acetolactate decarboxylase, domain 2"/>
    <property type="match status" value="1"/>
</dbReference>
<proteinExistence type="predicted"/>
<dbReference type="EMBL" id="CP030840">
    <property type="protein sequence ID" value="AXC15224.1"/>
    <property type="molecule type" value="Genomic_DNA"/>
</dbReference>
<accession>A0A2Z5G960</accession>
<dbReference type="Pfam" id="PF03479">
    <property type="entry name" value="PCC"/>
    <property type="match status" value="1"/>
</dbReference>
<sequence>MSRSPAPATNSICLALSAILFAALVGITVSAQSAEIQYISPSRPIAAGKAPGMQVKQIKDTPEEKVYAVVFRKGDEALSGLNDFANRYKVEDAHFTAIGAVSSATLGWLDLSKKMYRQIPVTEQVEVVSMIGDIATFNGKPIVHTHVVLCKSDGSTVGGHVWELNVNPTLEVFVTVNTTPLKKRPDDPSGMKLIDPTQ</sequence>
<dbReference type="Proteomes" id="UP000253606">
    <property type="component" value="Chromosome"/>
</dbReference>
<dbReference type="KEGG" id="abas:ACPOL_5980"/>
<dbReference type="AlphaFoldDB" id="A0A2Z5G960"/>
<name>A0A2Z5G960_9BACT</name>
<dbReference type="SUPFAM" id="SSF117856">
    <property type="entry name" value="AF0104/ALDC/Ptd012-like"/>
    <property type="match status" value="1"/>
</dbReference>
<reference evidence="2 3" key="1">
    <citation type="journal article" date="2018" name="Front. Microbiol.">
        <title>Hydrolytic Capabilities as a Key to Environmental Success: Chitinolytic and Cellulolytic Acidobacteria From Acidic Sub-arctic Soils and Boreal Peatlands.</title>
        <authorList>
            <person name="Belova S.E."/>
            <person name="Ravin N.V."/>
            <person name="Pankratov T.A."/>
            <person name="Rakitin A.L."/>
            <person name="Ivanova A.A."/>
            <person name="Beletsky A.V."/>
            <person name="Mardanov A.V."/>
            <person name="Sinninghe Damste J.S."/>
            <person name="Dedysh S.N."/>
        </authorList>
    </citation>
    <scope>NUCLEOTIDE SEQUENCE [LARGE SCALE GENOMIC DNA]</scope>
    <source>
        <strain evidence="2 3">SBC82</strain>
    </source>
</reference>
<protein>
    <recommendedName>
        <fullName evidence="1">PPC domain-containing protein</fullName>
    </recommendedName>
</protein>
<feature type="domain" description="PPC" evidence="1">
    <location>
        <begin position="60"/>
        <end position="197"/>
    </location>
</feature>
<dbReference type="CDD" id="cd11378">
    <property type="entry name" value="DUF296"/>
    <property type="match status" value="1"/>
</dbReference>
<dbReference type="PANTHER" id="PTHR34988:SF1">
    <property type="entry name" value="DNA-BINDING PROTEIN"/>
    <property type="match status" value="1"/>
</dbReference>
<evidence type="ECO:0000259" key="1">
    <source>
        <dbReference type="PROSITE" id="PS51742"/>
    </source>
</evidence>
<evidence type="ECO:0000313" key="2">
    <source>
        <dbReference type="EMBL" id="AXC15224.1"/>
    </source>
</evidence>
<organism evidence="2 3">
    <name type="scientific">Acidisarcina polymorpha</name>
    <dbReference type="NCBI Taxonomy" id="2211140"/>
    <lineage>
        <taxon>Bacteria</taxon>
        <taxon>Pseudomonadati</taxon>
        <taxon>Acidobacteriota</taxon>
        <taxon>Terriglobia</taxon>
        <taxon>Terriglobales</taxon>
        <taxon>Acidobacteriaceae</taxon>
        <taxon>Acidisarcina</taxon>
    </lineage>
</organism>
<dbReference type="InterPro" id="IPR005175">
    <property type="entry name" value="PPC_dom"/>
</dbReference>
<gene>
    <name evidence="2" type="ORF">ACPOL_5980</name>
</gene>
<dbReference type="RefSeq" id="WP_114209833.1">
    <property type="nucleotide sequence ID" value="NZ_CP030840.1"/>
</dbReference>
<dbReference type="PROSITE" id="PS51742">
    <property type="entry name" value="PPC"/>
    <property type="match status" value="1"/>
</dbReference>